<reference evidence="3" key="1">
    <citation type="submission" date="2016-10" db="EMBL/GenBank/DDBJ databases">
        <authorList>
            <person name="de Groot N.N."/>
        </authorList>
    </citation>
    <scope>NUCLEOTIDE SEQUENCE [LARGE SCALE GENOMIC DNA]</scope>
    <source>
        <strain evidence="3">CGMCC 1.10697</strain>
    </source>
</reference>
<dbReference type="OrthoDB" id="9788698at2"/>
<dbReference type="GO" id="GO:0004518">
    <property type="term" value="F:nuclease activity"/>
    <property type="evidence" value="ECO:0007669"/>
    <property type="project" value="InterPro"/>
</dbReference>
<dbReference type="Proteomes" id="UP000199113">
    <property type="component" value="Unassembled WGS sequence"/>
</dbReference>
<accession>A0A1I1BDZ1</accession>
<feature type="domain" description="BFN" evidence="1">
    <location>
        <begin position="1"/>
        <end position="129"/>
    </location>
</feature>
<sequence>MREMDVVGVRVEMPSNQPIVLLREVTGERYLPIWIGAVEATAIAFAQQGVTPPRPLTHDLMKDVLEATGQRLDEVRIVDMQDGVFFAQLVFDGGAEVGARPSDSIALALRTGTRIVCAEAVLEEAGLAVPAEQEDEVERFREFLDHVSPDDFESPESQP</sequence>
<proteinExistence type="predicted"/>
<reference evidence="2 5" key="2">
    <citation type="submission" date="2017-12" db="EMBL/GenBank/DDBJ databases">
        <title>Pharmacopeia of the Arctic Ocean.</title>
        <authorList>
            <person name="Collins E."/>
            <person name="Ducluzeau A.-L."/>
        </authorList>
    </citation>
    <scope>NUCLEOTIDE SEQUENCE [LARGE SCALE GENOMIC DNA]</scope>
    <source>
        <strain evidence="2 5">DSM 23325</strain>
    </source>
</reference>
<dbReference type="PANTHER" id="PTHR15160">
    <property type="entry name" value="VON HIPPEL-LINDAU PROTEIN"/>
    <property type="match status" value="1"/>
</dbReference>
<dbReference type="EMBL" id="PJBV01000018">
    <property type="protein sequence ID" value="PKH40455.1"/>
    <property type="molecule type" value="Genomic_DNA"/>
</dbReference>
<dbReference type="Gene3D" id="3.10.690.10">
    <property type="entry name" value="Bifunctional nuclease domain"/>
    <property type="match status" value="1"/>
</dbReference>
<evidence type="ECO:0000259" key="1">
    <source>
        <dbReference type="PROSITE" id="PS51658"/>
    </source>
</evidence>
<dbReference type="AlphaFoldDB" id="A0A1I1BDZ1"/>
<dbReference type="RefSeq" id="WP_091201691.1">
    <property type="nucleotide sequence ID" value="NZ_FOKC01000015.1"/>
</dbReference>
<dbReference type="PROSITE" id="PS51658">
    <property type="entry name" value="BFN"/>
    <property type="match status" value="1"/>
</dbReference>
<keyword evidence="5" id="KW-1185">Reference proteome</keyword>
<organism evidence="3 4">
    <name type="scientific">Nocardioides alpinus</name>
    <dbReference type="NCBI Taxonomy" id="748909"/>
    <lineage>
        <taxon>Bacteria</taxon>
        <taxon>Bacillati</taxon>
        <taxon>Actinomycetota</taxon>
        <taxon>Actinomycetes</taxon>
        <taxon>Propionibacteriales</taxon>
        <taxon>Nocardioidaceae</taxon>
        <taxon>Nocardioides</taxon>
    </lineage>
</organism>
<evidence type="ECO:0000313" key="4">
    <source>
        <dbReference type="Proteomes" id="UP000199113"/>
    </source>
</evidence>
<evidence type="ECO:0000313" key="5">
    <source>
        <dbReference type="Proteomes" id="UP000233565"/>
    </source>
</evidence>
<dbReference type="PANTHER" id="PTHR15160:SF1">
    <property type="entry name" value="VON HIPPEL-LINDAU DISEASE TUMOR SUPPRESSOR"/>
    <property type="match status" value="1"/>
</dbReference>
<dbReference type="Proteomes" id="UP000233565">
    <property type="component" value="Unassembled WGS sequence"/>
</dbReference>
<gene>
    <name evidence="2" type="ORF">CXG46_12505</name>
    <name evidence="3" type="ORF">SAMN05192575_11520</name>
</gene>
<dbReference type="EMBL" id="FOKC01000015">
    <property type="protein sequence ID" value="SFB46730.1"/>
    <property type="molecule type" value="Genomic_DNA"/>
</dbReference>
<dbReference type="Pfam" id="PF02577">
    <property type="entry name" value="BFN_dom"/>
    <property type="match status" value="1"/>
</dbReference>
<evidence type="ECO:0000313" key="2">
    <source>
        <dbReference type="EMBL" id="PKH40455.1"/>
    </source>
</evidence>
<name>A0A1I1BDZ1_9ACTN</name>
<dbReference type="STRING" id="748909.SAMN05192575_11520"/>
<evidence type="ECO:0000313" key="3">
    <source>
        <dbReference type="EMBL" id="SFB46730.1"/>
    </source>
</evidence>
<dbReference type="InterPro" id="IPR003729">
    <property type="entry name" value="Bi_nuclease_dom"/>
</dbReference>
<dbReference type="SUPFAM" id="SSF103256">
    <property type="entry name" value="Hypothetical protein TM0160"/>
    <property type="match status" value="1"/>
</dbReference>
<protein>
    <submittedName>
        <fullName evidence="2">Bifunctional nuclease family protein</fullName>
    </submittedName>
</protein>
<dbReference type="InterPro" id="IPR036104">
    <property type="entry name" value="BFN_sf"/>
</dbReference>